<evidence type="ECO:0000256" key="2">
    <source>
        <dbReference type="SAM" id="MobiDB-lite"/>
    </source>
</evidence>
<evidence type="ECO:0000259" key="3">
    <source>
        <dbReference type="Pfam" id="PF18760"/>
    </source>
</evidence>
<feature type="region of interest" description="Disordered" evidence="2">
    <location>
        <begin position="1767"/>
        <end position="1786"/>
    </location>
</feature>
<reference evidence="5" key="2">
    <citation type="journal article" date="2021" name="PeerJ">
        <title>Extensive microbial diversity within the chicken gut microbiome revealed by metagenomics and culture.</title>
        <authorList>
            <person name="Gilroy R."/>
            <person name="Ravi A."/>
            <person name="Getino M."/>
            <person name="Pursley I."/>
            <person name="Horton D.L."/>
            <person name="Alikhan N.F."/>
            <person name="Baker D."/>
            <person name="Gharbi K."/>
            <person name="Hall N."/>
            <person name="Watson M."/>
            <person name="Adriaenssens E.M."/>
            <person name="Foster-Nyarko E."/>
            <person name="Jarju S."/>
            <person name="Secka A."/>
            <person name="Antonio M."/>
            <person name="Oren A."/>
            <person name="Chaudhuri R.R."/>
            <person name="La Ragione R."/>
            <person name="Hildebrand F."/>
            <person name="Pallen M.J."/>
        </authorList>
    </citation>
    <scope>NUCLEOTIDE SEQUENCE</scope>
    <source>
        <strain evidence="5">14700</strain>
    </source>
</reference>
<organism evidence="5 6">
    <name type="scientific">Candidatus Ornithospirochaeta stercoravium</name>
    <dbReference type="NCBI Taxonomy" id="2840897"/>
    <lineage>
        <taxon>Bacteria</taxon>
        <taxon>Pseudomonadati</taxon>
        <taxon>Spirochaetota</taxon>
        <taxon>Spirochaetia</taxon>
        <taxon>Spirochaetales</taxon>
        <taxon>Spirochaetaceae</taxon>
        <taxon>Spirochaetaceae incertae sedis</taxon>
        <taxon>Candidatus Ornithospirochaeta</taxon>
    </lineage>
</organism>
<evidence type="ECO:0000259" key="4">
    <source>
        <dbReference type="Pfam" id="PF18798"/>
    </source>
</evidence>
<feature type="coiled-coil region" evidence="1">
    <location>
        <begin position="2005"/>
        <end position="2064"/>
    </location>
</feature>
<name>A0A9D9IC31_9SPIO</name>
<feature type="region of interest" description="Disordered" evidence="2">
    <location>
        <begin position="1640"/>
        <end position="1675"/>
    </location>
</feature>
<reference evidence="5" key="1">
    <citation type="submission" date="2020-10" db="EMBL/GenBank/DDBJ databases">
        <authorList>
            <person name="Gilroy R."/>
        </authorList>
    </citation>
    <scope>NUCLEOTIDE SEQUENCE</scope>
    <source>
        <strain evidence="5">14700</strain>
    </source>
</reference>
<dbReference type="InterPro" id="IPR049522">
    <property type="entry name" value="ART-PolyVal_dom"/>
</dbReference>
<evidence type="ECO:0000256" key="1">
    <source>
        <dbReference type="SAM" id="Coils"/>
    </source>
</evidence>
<feature type="coiled-coil region" evidence="1">
    <location>
        <begin position="2190"/>
        <end position="2227"/>
    </location>
</feature>
<feature type="compositionally biased region" description="Polar residues" evidence="2">
    <location>
        <begin position="61"/>
        <end position="83"/>
    </location>
</feature>
<dbReference type="PANTHER" id="PTHR34491:SF156">
    <property type="entry name" value="KINESIN MOTOR DOMAIN-CONTAINING PROTEIN"/>
    <property type="match status" value="1"/>
</dbReference>
<dbReference type="Pfam" id="PF18798">
    <property type="entry name" value="LPD3"/>
    <property type="match status" value="1"/>
</dbReference>
<gene>
    <name evidence="5" type="ORF">IAA72_08800</name>
</gene>
<dbReference type="InterPro" id="IPR040824">
    <property type="entry name" value="LPD3"/>
</dbReference>
<comment type="caution">
    <text evidence="5">The sequence shown here is derived from an EMBL/GenBank/DDBJ whole genome shotgun (WGS) entry which is preliminary data.</text>
</comment>
<evidence type="ECO:0000313" key="6">
    <source>
        <dbReference type="Proteomes" id="UP000810292"/>
    </source>
</evidence>
<sequence length="3175" mass="354129">MPYGSLTGDLYSMSSGKRAGYAESNNPASFLRSLIPSQKKNEEDESKPDSGKPSSGLAGTITHQPKDSMNGQKDSGLQQNAKAPQSDIETAIANVSNQYAIWFGDRYAFTPKEAETFRTLVSGSADPVDTAGRYIASTAIAKRIDGNAADIYANLDSLSEYFTGDVYRPDDSTFMEKVNASFGSIELLDMMGEWMNLVNKKGFDDPDAVALEQKIIAKDAEIGGIMNGIPSGFWSSVLNDAVASLGYTLEGIKYGAGASVGFMAAAAPGVGAVTAANPIAGAAVGATAGIWAGFSGTVAGFQRTGDLSMYQTFWDLTHLTDAEGNLLPRDKAAANLYAGINKNITGFLETMGDGVISRGIGAFSPVLTKKLGIPNLSMKILTDRGVSGSMSRFVYGGIDWVTGGLNEGFIQEGPEEVTTQVLTALYKNGVGGESDISLKKLASDYLTSSIRGSLVGLVYGGVGIPQAMRNYNQLSMDLRRTANTTDSEEVFFEKTENAKPEDISKEDYDAARKQIYEAGKEQRDAYFEARRGTVTEYADLATEELYDTVNPETGTEEGVLPDGTVYRNPEDNSLFTETREENGRKRVYAGDKRTGAVYGYAEVSTDGDTLTVGSVRVRQGYEGIREELVRKAISEERTGESSIEWNPDSEGLRRVKDMLVQNNPRGSEAGLDYGADFSAVQDHDIQSLAGNIREAMPALSREESVVAARLYSVADSDGTLSKLNNGQPVQKNDSLSARYRGAADGAKAIIYAGKNADFSTFYHELFHVNATQRPAESKQLSNAIRTSMQDEASKANLRKFLEESGSIWGDGFNADSVMKNLESIPADSDASQWSRAQFEDLAHLAEAYAAADNSKRSSLPEAIRNILKKIADFMKQVYQTVKHTVPLPKEITDAYDAIMYKTRTEAKKTVSSDSGLMYQGGEQYQETEAELKANPANFDSEGRHLAPNGKPSNLSYEQWVTVRTPAFKRWFGDWEHAYRINKWLSNENVLAIDPDKYSGLYELNWRSAKRYALDNLRGQYKVDDNGAVIELTRDGVSEIISENMGSELGLKLIAHLPNIIENSIFVYAEENQKSKNTFDYYEYYLTDISVDSKNYVVKSAVGVRNGRRYYTFNLSEIKDKGAFINSRPVSDIQPGRPTSQGSLSDIKDTRLLSILQADSSKMVDENGEPLVVYHGTASEFSIFDRGKLGSSTAANSANIGFFFSDNRNTAEGYGNYASTSEARNLYAEAEKLERQGRWDEAEALQSRADEISLSDNNGFVMSTFLNMRNPYEVDAEGAGFQEIGNLLASFDSSRNDGVIIHSINDNINGDYEAEHYIVLDSKQIKSIDNRGTFDSSNPDIYYQSAYHGSPHSFDRFSTDHIGTGEGSQSFGWGIYVTDSGTIARGYAELGYSEESKASDIAYYENLIAEGQKKVDELAEKLRKPEELAGAVEEERKAIIERADNLRKALADGSISRIPGIWGAVADRLGTDIDGVERYLLDELNEGKARTSLKKEYDSAVAALERTKERLVETRSAEVSSRNLYTVEIPDSGYLYWDRKVPKSLAERIARKLNADEYDTADIMDYFRNSGEDMYVYLEKQLGSDKAASQFLSELGVVGINYPAGTNIKLPAGVSSKSRNYVIFNADDIQITDHLMYQDAKAPDTSDLSEDEKMKRQQAESVESRETLPGSSEDLDDFYDEYNSGMDSIATPEDAEKIARIYSEWDIEVDEEASNTDASLIDEEEIPDWFGDTVNLKPDGTMAENEAEYEKAVNEELIPELEREAGVVHESRETQPDTGDEAEGQNYPGIRYFDAFDEELTWKQFVDRNKPEADYSQAETEAEKDDLFARTIQDDDSLIRYLGIIGEALYLNTSRLNNDWHFIDQIQRERIKARVFDTITDTSIRNASLMAIRPGTERSFSKRMLNSVRKEMTENSRFYRNIISYMLQDNAMKPEELIKEVKGLAIPSRDVLDAMPVSELRALAMQARDEEIVDQIENGTLRIHGGEDDKRLAEINAAIGSIGERIRTQQAELRENEASISSLQENLESVSTALDERDKSINDLLSDLQRTEAIARADAKKLSDEEIEASSFTDSMRKIAAELRELNEKTYDRIETEHLRGKKGKYEVPQARRDARAEYINHIAAFYPEVFEKDGKKFGKLDDHIRDTLSPSGFREVQEVINARREELRTQWKNEAAKYVQNLSRSVVNTSERLSSDIDAALDRMAALQKEIDRQKKLKDRIKDNRRQQIFNARTEERWKAAKKALETEKKHNQEIQNIKSFNAWKNRQTKIETDEKLQSVIRKAKDDASLLADWMKAKADFRISELKKEQREKRKQERLYRRIRTEKEKLGRAISRPVNLNTTDYSVAEPIMAIQAIVDPVFRTEWTWNLETNPEGTAGGGTMTITDAIAYLSNLQEDDRNNILSVLSPDLVARLTGTRNPLNDWSLSQLRQLAEEVSELRRRGREILSAKKAFERETVERIQQSIIDAVRRVKVKDDDRDTLPGSVERIKAGQNARARFRSARYITMRMQELAQLLDGGLGHRGAAYSLLVDEKRYHQSREWRAIDSRIQKVANLLTDEAVKNLFEKVTLDLPGGYKVTFNVDDLAYAYLSQFDEDSRAAVAYGNLLDEKEKGTVKNKGHLNDDGEFVPDMMSPGSIADADELQSLGDARYDIVLAAAEKELNERGLMPLVEAIRDDFESDENFNRLNLASIESYNTPLKRVQHYLPIFRTDLKGESFRNDMADQLFNLNTGDFTAAIDKGMTIQRIKIAPRNQRSVNLSLLGTWNKSVRNQEHLIEYAQYAKKLRSVFGTNATELIAAVNQKYSPALMKEVNEYINAVIDPYSGGKKELWENTVKNLRGRLGSAYLGWKLPGVVLQFCTSAWPFLPDVGVRSLFGGYLQLAAENKRAFDFIYEKSPMMKHRTMNTILQEAVERRQNSYDRGKAGRAIDKFNEIGMLGLEWVDKTLVAGGWLGAYNKALKQNLDAGMDTALADAAAAKTADDVVLRTQPAGDSTELPSLFRTRNELAKAFLQFQSSLSVIFNNLTGDLVGFWRNKQYGKIISTVVSYGMAGLMLGLVAEGFDDDDDGADKARKLGYWFLTQGIESFPVFGSDISLILQRALTGEKDYYGNGVDMFPGITRIASGIEDIALSDKPFMEGVWKVAEGAGLFAGAPVSGFKNLKRVAEEGPLALLGR</sequence>
<proteinExistence type="predicted"/>
<feature type="region of interest" description="Disordered" evidence="2">
    <location>
        <begin position="1"/>
        <end position="85"/>
    </location>
</feature>
<dbReference type="Proteomes" id="UP000810292">
    <property type="component" value="Unassembled WGS sequence"/>
</dbReference>
<keyword evidence="1" id="KW-0175">Coiled coil</keyword>
<protein>
    <recommendedName>
        <fullName evidence="7">Large polyvalent protein associated domain-containing protein</fullName>
    </recommendedName>
</protein>
<evidence type="ECO:0008006" key="7">
    <source>
        <dbReference type="Google" id="ProtNLM"/>
    </source>
</evidence>
<accession>A0A9D9IC31</accession>
<feature type="domain" description="Large polyvalent protein-associated" evidence="4">
    <location>
        <begin position="1005"/>
        <end position="1110"/>
    </location>
</feature>
<feature type="region of interest" description="Disordered" evidence="2">
    <location>
        <begin position="551"/>
        <end position="570"/>
    </location>
</feature>
<feature type="compositionally biased region" description="Basic and acidic residues" evidence="2">
    <location>
        <begin position="1650"/>
        <end position="1665"/>
    </location>
</feature>
<evidence type="ECO:0000313" key="5">
    <source>
        <dbReference type="EMBL" id="MBO8469867.1"/>
    </source>
</evidence>
<dbReference type="Pfam" id="PF18760">
    <property type="entry name" value="ART-PolyVal"/>
    <property type="match status" value="1"/>
</dbReference>
<feature type="compositionally biased region" description="Basic and acidic residues" evidence="2">
    <location>
        <begin position="39"/>
        <end position="50"/>
    </location>
</feature>
<dbReference type="EMBL" id="JADIMF010000145">
    <property type="protein sequence ID" value="MBO8469867.1"/>
    <property type="molecule type" value="Genomic_DNA"/>
</dbReference>
<dbReference type="PANTHER" id="PTHR34491">
    <property type="entry name" value="A-TYPE INCLUSION PROTEIN, PUTATIVE-RELATED"/>
    <property type="match status" value="1"/>
</dbReference>
<feature type="domain" description="ART-PolyVal-like" evidence="3">
    <location>
        <begin position="1164"/>
        <end position="1330"/>
    </location>
</feature>